<dbReference type="Gene3D" id="1.10.443.10">
    <property type="entry name" value="Intergrase catalytic core"/>
    <property type="match status" value="1"/>
</dbReference>
<reference evidence="6 7" key="1">
    <citation type="submission" date="2023-08" db="EMBL/GenBank/DDBJ databases">
        <title>Arthrobacter horti sp. nov., isolated from forest soil.</title>
        <authorList>
            <person name="Park M."/>
        </authorList>
    </citation>
    <scope>NUCLEOTIDE SEQUENCE [LARGE SCALE GENOMIC DNA]</scope>
    <source>
        <strain evidence="6 7">YJM1</strain>
    </source>
</reference>
<dbReference type="SUPFAM" id="SSF56349">
    <property type="entry name" value="DNA breaking-rejoining enzymes"/>
    <property type="match status" value="1"/>
</dbReference>
<comment type="caution">
    <text evidence="6">The sequence shown here is derived from an EMBL/GenBank/DDBJ whole genome shotgun (WGS) entry which is preliminary data.</text>
</comment>
<dbReference type="InterPro" id="IPR013762">
    <property type="entry name" value="Integrase-like_cat_sf"/>
</dbReference>
<protein>
    <submittedName>
        <fullName evidence="6">Tyrosine-type recombinase/integrase</fullName>
    </submittedName>
</protein>
<dbReference type="PANTHER" id="PTHR30349:SF41">
    <property type="entry name" value="INTEGRASE_RECOMBINASE PROTEIN MJ0367-RELATED"/>
    <property type="match status" value="1"/>
</dbReference>
<organism evidence="6 7">
    <name type="scientific">Arthrobacter horti</name>
    <dbReference type="NCBI Taxonomy" id="3068273"/>
    <lineage>
        <taxon>Bacteria</taxon>
        <taxon>Bacillati</taxon>
        <taxon>Actinomycetota</taxon>
        <taxon>Actinomycetes</taxon>
        <taxon>Micrococcales</taxon>
        <taxon>Micrococcaceae</taxon>
        <taxon>Arthrobacter</taxon>
    </lineage>
</organism>
<evidence type="ECO:0000256" key="1">
    <source>
        <dbReference type="ARBA" id="ARBA00008857"/>
    </source>
</evidence>
<keyword evidence="7" id="KW-1185">Reference proteome</keyword>
<name>A0ABT9IMX5_9MICC</name>
<gene>
    <name evidence="6" type="ORF">Q9R02_07110</name>
</gene>
<evidence type="ECO:0000313" key="7">
    <source>
        <dbReference type="Proteomes" id="UP001232725"/>
    </source>
</evidence>
<feature type="region of interest" description="Disordered" evidence="4">
    <location>
        <begin position="18"/>
        <end position="47"/>
    </location>
</feature>
<evidence type="ECO:0000313" key="6">
    <source>
        <dbReference type="EMBL" id="MDP5226915.1"/>
    </source>
</evidence>
<comment type="similarity">
    <text evidence="1">Belongs to the 'phage' integrase family.</text>
</comment>
<accession>A0ABT9IMX5</accession>
<dbReference type="EMBL" id="JAVALS010000003">
    <property type="protein sequence ID" value="MDP5226915.1"/>
    <property type="molecule type" value="Genomic_DNA"/>
</dbReference>
<dbReference type="Pfam" id="PF00589">
    <property type="entry name" value="Phage_integrase"/>
    <property type="match status" value="1"/>
</dbReference>
<evidence type="ECO:0000256" key="2">
    <source>
        <dbReference type="ARBA" id="ARBA00023125"/>
    </source>
</evidence>
<dbReference type="InterPro" id="IPR050090">
    <property type="entry name" value="Tyrosine_recombinase_XerCD"/>
</dbReference>
<dbReference type="InterPro" id="IPR002104">
    <property type="entry name" value="Integrase_catalytic"/>
</dbReference>
<dbReference type="InterPro" id="IPR011010">
    <property type="entry name" value="DNA_brk_join_enz"/>
</dbReference>
<proteinExistence type="inferred from homology"/>
<evidence type="ECO:0000256" key="3">
    <source>
        <dbReference type="ARBA" id="ARBA00023172"/>
    </source>
</evidence>
<evidence type="ECO:0000259" key="5">
    <source>
        <dbReference type="PROSITE" id="PS51898"/>
    </source>
</evidence>
<dbReference type="PANTHER" id="PTHR30349">
    <property type="entry name" value="PHAGE INTEGRASE-RELATED"/>
    <property type="match status" value="1"/>
</dbReference>
<feature type="compositionally biased region" description="Basic and acidic residues" evidence="4">
    <location>
        <begin position="29"/>
        <end position="47"/>
    </location>
</feature>
<keyword evidence="3" id="KW-0233">DNA recombination</keyword>
<dbReference type="Proteomes" id="UP001232725">
    <property type="component" value="Unassembled WGS sequence"/>
</dbReference>
<feature type="domain" description="Tyr recombinase" evidence="5">
    <location>
        <begin position="171"/>
        <end position="358"/>
    </location>
</feature>
<sequence length="371" mass="40165">MTVHDLWAGLSKAEIAEKRAKNAPRWQRRWREGTGREAPQRKQSYKEHQKAQAYQDDAAQMGRPKARSLVRGSVTVGTLLDRHLAAKADRAPGTVEVDRNHAGHVRRAFGDRVVSTLDTTEVEIWSARPGVAAESRKKQVEILRAAIKRGIRDRLVDSDPTEGIVVSLGHRERPAYSSAQLMAILAAASTDFDRALLGVLGLMGLRSGEARSLLIGDLRGGVLSVKNGGAGTDTTKTRASRRMLPVPATVLPWLETLVDDRPSTAWLFASPRKKDSSIAEQYANQALARAVARANQGCDEAIPRYTAHALRHTFAAISLSEAGADLLAVSRAMGHARPSITLDRYGHLAPAGLGPLMTKIDELVAPLAKAA</sequence>
<evidence type="ECO:0000256" key="4">
    <source>
        <dbReference type="SAM" id="MobiDB-lite"/>
    </source>
</evidence>
<keyword evidence="2" id="KW-0238">DNA-binding</keyword>
<dbReference type="PROSITE" id="PS51898">
    <property type="entry name" value="TYR_RECOMBINASE"/>
    <property type="match status" value="1"/>
</dbReference>
<dbReference type="InterPro" id="IPR010998">
    <property type="entry name" value="Integrase_recombinase_N"/>
</dbReference>
<dbReference type="Gene3D" id="1.10.150.130">
    <property type="match status" value="1"/>
</dbReference>
<dbReference type="RefSeq" id="WP_305995961.1">
    <property type="nucleotide sequence ID" value="NZ_JAVALS010000003.1"/>
</dbReference>